<sequence>MSAAHSRSSGMDSFFDSGPVLAAMFVVVTGLLCWITWSTWHTQISLFVMRSLLWQIGHLSPSPALNELAGQLRHACIHPSTIRLIQLYYGISIVGVAIRWPAICLTLLCALVCILRGENRELRRVLDLESFIEVQARMFPTLRGFAKRRLTALVPPGERGDPRPADPALTAEEWASRYARNEDGSFNEVGATEAFTRQVGVPFNGRAQDAPPIARILFTAFALHRLQRRKEAMELLGNLSEAMADVDTASEYGPARPLPVPKTVVRQADAVLATPEIAEAIATSCELHGWTTTALMTLLCDARLAAGVLAPPAFAIVKLIDRPLWYALHSLGFPSENPREDVHPNPRIEAAGARAHWEEERRLRRPLYLPALERALATIRPAA</sequence>
<evidence type="ECO:0000259" key="2">
    <source>
        <dbReference type="Pfam" id="PF23127"/>
    </source>
</evidence>
<accession>A0A967B8I4</accession>
<evidence type="ECO:0000313" key="4">
    <source>
        <dbReference type="Proteomes" id="UP000597459"/>
    </source>
</evidence>
<evidence type="ECO:0000256" key="1">
    <source>
        <dbReference type="SAM" id="Phobius"/>
    </source>
</evidence>
<name>A0A967B8I4_9PROT</name>
<feature type="domain" description="DotM C-terminal cytoplasmic" evidence="2">
    <location>
        <begin position="191"/>
        <end position="380"/>
    </location>
</feature>
<feature type="transmembrane region" description="Helical" evidence="1">
    <location>
        <begin position="87"/>
        <end position="115"/>
    </location>
</feature>
<reference evidence="3" key="1">
    <citation type="submission" date="2019-11" db="EMBL/GenBank/DDBJ databases">
        <title>Description of new Acetobacter species.</title>
        <authorList>
            <person name="Cleenwerck I."/>
            <person name="Sombolestani A.S."/>
        </authorList>
    </citation>
    <scope>NUCLEOTIDE SEQUENCE</scope>
    <source>
        <strain evidence="3">LMG 1626</strain>
    </source>
</reference>
<keyword evidence="1" id="KW-1133">Transmembrane helix</keyword>
<proteinExistence type="predicted"/>
<dbReference type="RefSeq" id="WP_166317685.1">
    <property type="nucleotide sequence ID" value="NZ_WOTH01000035.1"/>
</dbReference>
<dbReference type="Pfam" id="PF23127">
    <property type="entry name" value="DotM_C"/>
    <property type="match status" value="1"/>
</dbReference>
<keyword evidence="1" id="KW-0472">Membrane</keyword>
<evidence type="ECO:0000313" key="3">
    <source>
        <dbReference type="EMBL" id="NHO54853.1"/>
    </source>
</evidence>
<feature type="transmembrane region" description="Helical" evidence="1">
    <location>
        <begin position="20"/>
        <end position="40"/>
    </location>
</feature>
<dbReference type="EMBL" id="WOTH01000035">
    <property type="protein sequence ID" value="NHO54853.1"/>
    <property type="molecule type" value="Genomic_DNA"/>
</dbReference>
<keyword evidence="4" id="KW-1185">Reference proteome</keyword>
<dbReference type="AlphaFoldDB" id="A0A967B8I4"/>
<dbReference type="InterPro" id="IPR056464">
    <property type="entry name" value="DotM_C"/>
</dbReference>
<protein>
    <recommendedName>
        <fullName evidence="2">DotM C-terminal cytoplasmic domain-containing protein</fullName>
    </recommendedName>
</protein>
<gene>
    <name evidence="3" type="ORF">GOB87_13005</name>
</gene>
<comment type="caution">
    <text evidence="3">The sequence shown here is derived from an EMBL/GenBank/DDBJ whole genome shotgun (WGS) entry which is preliminary data.</text>
</comment>
<keyword evidence="1" id="KW-0812">Transmembrane</keyword>
<dbReference type="Proteomes" id="UP000597459">
    <property type="component" value="Unassembled WGS sequence"/>
</dbReference>
<organism evidence="3 4">
    <name type="scientific">Acetobacter estunensis</name>
    <dbReference type="NCBI Taxonomy" id="104097"/>
    <lineage>
        <taxon>Bacteria</taxon>
        <taxon>Pseudomonadati</taxon>
        <taxon>Pseudomonadota</taxon>
        <taxon>Alphaproteobacteria</taxon>
        <taxon>Acetobacterales</taxon>
        <taxon>Acetobacteraceae</taxon>
        <taxon>Acetobacter</taxon>
    </lineage>
</organism>